<evidence type="ECO:0000256" key="2">
    <source>
        <dbReference type="ARBA" id="ARBA00009500"/>
    </source>
</evidence>
<evidence type="ECO:0000313" key="14">
    <source>
        <dbReference type="Proteomes" id="UP000886611"/>
    </source>
</evidence>
<accession>A0A8X7XM86</accession>
<dbReference type="GO" id="GO:0005615">
    <property type="term" value="C:extracellular space"/>
    <property type="evidence" value="ECO:0007669"/>
    <property type="project" value="InterPro"/>
</dbReference>
<evidence type="ECO:0000256" key="10">
    <source>
        <dbReference type="RuleBase" id="RU000411"/>
    </source>
</evidence>
<organism evidence="13 14">
    <name type="scientific">Polypterus senegalus</name>
    <name type="common">Senegal bichir</name>
    <dbReference type="NCBI Taxonomy" id="55291"/>
    <lineage>
        <taxon>Eukaryota</taxon>
        <taxon>Metazoa</taxon>
        <taxon>Chordata</taxon>
        <taxon>Craniata</taxon>
        <taxon>Vertebrata</taxon>
        <taxon>Euteleostomi</taxon>
        <taxon>Actinopterygii</taxon>
        <taxon>Polypteriformes</taxon>
        <taxon>Polypteridae</taxon>
        <taxon>Polypterus</taxon>
    </lineage>
</organism>
<dbReference type="FunFam" id="2.30.39.10:FF:000003">
    <property type="entry name" value="alpha-1-antitrypsin isoform X1"/>
    <property type="match status" value="1"/>
</dbReference>
<dbReference type="PANTHER" id="PTHR11461:SF375">
    <property type="entry name" value="THYROXINE-BINDING GLOBULIN"/>
    <property type="match status" value="1"/>
</dbReference>
<dbReference type="GO" id="GO:0004867">
    <property type="term" value="F:serine-type endopeptidase inhibitor activity"/>
    <property type="evidence" value="ECO:0007669"/>
    <property type="project" value="InterPro"/>
</dbReference>
<dbReference type="AlphaFoldDB" id="A0A8X7XM86"/>
<dbReference type="FunFam" id="2.10.310.10:FF:000001">
    <property type="entry name" value="Serpin family A member 1"/>
    <property type="match status" value="1"/>
</dbReference>
<dbReference type="InterPro" id="IPR000215">
    <property type="entry name" value="Serpin_fam"/>
</dbReference>
<feature type="non-terminal residue" evidence="13">
    <location>
        <position position="1"/>
    </location>
</feature>
<dbReference type="InterPro" id="IPR036186">
    <property type="entry name" value="Serpin_sf"/>
</dbReference>
<dbReference type="CDD" id="cd19957">
    <property type="entry name" value="serpinA"/>
    <property type="match status" value="1"/>
</dbReference>
<protein>
    <recommendedName>
        <fullName evidence="7">Thyroxine-binding globulin</fullName>
    </recommendedName>
    <alternativeName>
        <fullName evidence="9">Serpin A7</fullName>
    </alternativeName>
    <alternativeName>
        <fullName evidence="8">T4-binding globulin</fullName>
    </alternativeName>
</protein>
<comment type="subcellular location">
    <subcellularLocation>
        <location evidence="1">Secreted</location>
    </subcellularLocation>
</comment>
<evidence type="ECO:0000256" key="4">
    <source>
        <dbReference type="ARBA" id="ARBA00022729"/>
    </source>
</evidence>
<evidence type="ECO:0000256" key="7">
    <source>
        <dbReference type="ARBA" id="ARBA00039512"/>
    </source>
</evidence>
<dbReference type="PANTHER" id="PTHR11461">
    <property type="entry name" value="SERINE PROTEASE INHIBITOR, SERPIN"/>
    <property type="match status" value="1"/>
</dbReference>
<keyword evidence="5" id="KW-0325">Glycoprotein</keyword>
<dbReference type="EMBL" id="JAATIS010000094">
    <property type="protein sequence ID" value="KAG2470512.1"/>
    <property type="molecule type" value="Genomic_DNA"/>
</dbReference>
<evidence type="ECO:0000256" key="9">
    <source>
        <dbReference type="ARBA" id="ARBA00043177"/>
    </source>
</evidence>
<evidence type="ECO:0000259" key="12">
    <source>
        <dbReference type="SMART" id="SM00093"/>
    </source>
</evidence>
<reference evidence="13 14" key="1">
    <citation type="journal article" date="2021" name="Cell">
        <title>Tracing the genetic footprints of vertebrate landing in non-teleost ray-finned fishes.</title>
        <authorList>
            <person name="Bi X."/>
            <person name="Wang K."/>
            <person name="Yang L."/>
            <person name="Pan H."/>
            <person name="Jiang H."/>
            <person name="Wei Q."/>
            <person name="Fang M."/>
            <person name="Yu H."/>
            <person name="Zhu C."/>
            <person name="Cai Y."/>
            <person name="He Y."/>
            <person name="Gan X."/>
            <person name="Zeng H."/>
            <person name="Yu D."/>
            <person name="Zhu Y."/>
            <person name="Jiang H."/>
            <person name="Qiu Q."/>
            <person name="Yang H."/>
            <person name="Zhang Y.E."/>
            <person name="Wang W."/>
            <person name="Zhu M."/>
            <person name="He S."/>
            <person name="Zhang G."/>
        </authorList>
    </citation>
    <scope>NUCLEOTIDE SEQUENCE [LARGE SCALE GENOMIC DNA]</scope>
    <source>
        <strain evidence="13">Bchr_013</strain>
    </source>
</reference>
<comment type="caution">
    <text evidence="13">The sequence shown here is derived from an EMBL/GenBank/DDBJ whole genome shotgun (WGS) entry which is preliminary data.</text>
</comment>
<evidence type="ECO:0000256" key="11">
    <source>
        <dbReference type="SAM" id="SignalP"/>
    </source>
</evidence>
<proteinExistence type="inferred from homology"/>
<feature type="domain" description="Serpin" evidence="12">
    <location>
        <begin position="49"/>
        <end position="405"/>
    </location>
</feature>
<feature type="non-terminal residue" evidence="13">
    <location>
        <position position="408"/>
    </location>
</feature>
<feature type="chain" id="PRO_5036502446" description="Thyroxine-binding globulin" evidence="11">
    <location>
        <begin position="21"/>
        <end position="408"/>
    </location>
</feature>
<dbReference type="Gene3D" id="2.30.39.10">
    <property type="entry name" value="Alpha-1-antitrypsin, domain 1"/>
    <property type="match status" value="1"/>
</dbReference>
<comment type="function">
    <text evidence="6">Major thyroid hormone transport protein in serum.</text>
</comment>
<feature type="signal peptide" evidence="11">
    <location>
        <begin position="1"/>
        <end position="20"/>
    </location>
</feature>
<dbReference type="InterPro" id="IPR042178">
    <property type="entry name" value="Serpin_sf_1"/>
</dbReference>
<dbReference type="Pfam" id="PF00079">
    <property type="entry name" value="Serpin"/>
    <property type="match status" value="1"/>
</dbReference>
<sequence>MKTFVHMSLIVILLCSGIRTDDSLHHEDRDTPQNCHICSLAVANADFGLGLYHALSSMEDMHGKNLFFSPLSVSRALSMVALGAAAETHDQLFKALGFNKTVVNETVVNSAFMKLFDKFQKDEKELQLDTGSAIFLKEGFKPNDQFLEDIKHYFESEGFLIDFSETEKAKNVINDYISQKTHGNIENLVNKLDPSSLMILVNYIYFKGKWEKPFNPKLTHKESFYVDNHTVIQVKMMTRNGKYDVYEDENLTAVLLPYKGNSTMMIVLPKPEKFKEVEQLLNRDKIGVWIQGMEKTNIHLHVPKFSVSTSYSLKDALKNMGITDLFEGDANLSRITDKTKLKVSQFSHKAVLTVDEVGTEASAGSFSEIMPLRKPPVIKVNRPYILMILQKTTDQLLFMGKIVNPKEI</sequence>
<gene>
    <name evidence="13" type="primary">Serpina1</name>
    <name evidence="13" type="ORF">GTO96_0004980</name>
</gene>
<evidence type="ECO:0000313" key="13">
    <source>
        <dbReference type="EMBL" id="KAG2470512.1"/>
    </source>
</evidence>
<dbReference type="Proteomes" id="UP000886611">
    <property type="component" value="Unassembled WGS sequence"/>
</dbReference>
<dbReference type="Gene3D" id="3.30.497.10">
    <property type="entry name" value="Antithrombin, subunit I, domain 2"/>
    <property type="match status" value="1"/>
</dbReference>
<dbReference type="SUPFAM" id="SSF56574">
    <property type="entry name" value="Serpins"/>
    <property type="match status" value="1"/>
</dbReference>
<evidence type="ECO:0000256" key="3">
    <source>
        <dbReference type="ARBA" id="ARBA00022525"/>
    </source>
</evidence>
<keyword evidence="14" id="KW-1185">Reference proteome</keyword>
<keyword evidence="4 11" id="KW-0732">Signal</keyword>
<name>A0A8X7XM86_POLSE</name>
<dbReference type="InterPro" id="IPR042185">
    <property type="entry name" value="Serpin_sf_2"/>
</dbReference>
<comment type="similarity">
    <text evidence="2 10">Belongs to the serpin family.</text>
</comment>
<evidence type="ECO:0000256" key="8">
    <source>
        <dbReference type="ARBA" id="ARBA00042967"/>
    </source>
</evidence>
<dbReference type="InterPro" id="IPR023796">
    <property type="entry name" value="Serpin_dom"/>
</dbReference>
<dbReference type="SMART" id="SM00093">
    <property type="entry name" value="SERPIN"/>
    <property type="match status" value="1"/>
</dbReference>
<dbReference type="FunFam" id="3.30.497.10:FF:000001">
    <property type="entry name" value="Serine protease inhibitor"/>
    <property type="match status" value="1"/>
</dbReference>
<keyword evidence="3" id="KW-0964">Secreted</keyword>
<evidence type="ECO:0000256" key="6">
    <source>
        <dbReference type="ARBA" id="ARBA00037352"/>
    </source>
</evidence>
<evidence type="ECO:0000256" key="1">
    <source>
        <dbReference type="ARBA" id="ARBA00004613"/>
    </source>
</evidence>
<dbReference type="Gene3D" id="2.10.310.10">
    <property type="entry name" value="Serpins superfamily"/>
    <property type="match status" value="1"/>
</dbReference>
<evidence type="ECO:0000256" key="5">
    <source>
        <dbReference type="ARBA" id="ARBA00023180"/>
    </source>
</evidence>